<keyword evidence="1" id="KW-0238">DNA-binding</keyword>
<dbReference type="KEGG" id="pkb:B4V02_01685"/>
<protein>
    <submittedName>
        <fullName evidence="3">MerR family transcriptional regulator</fullName>
    </submittedName>
</protein>
<dbReference type="SMART" id="SM00422">
    <property type="entry name" value="HTH_MERR"/>
    <property type="match status" value="1"/>
</dbReference>
<reference evidence="3 4" key="1">
    <citation type="submission" date="2017-03" db="EMBL/GenBank/DDBJ databases">
        <title>Complete genome sequence of Paenibacillus Kribbensis producing bioflocculants.</title>
        <authorList>
            <person name="Lee H.-G."/>
            <person name="Oh H.-M."/>
        </authorList>
    </citation>
    <scope>NUCLEOTIDE SEQUENCE [LARGE SCALE GENOMIC DNA]</scope>
    <source>
        <strain evidence="3 4">AM49</strain>
    </source>
</reference>
<gene>
    <name evidence="3" type="ORF">B4V02_01685</name>
</gene>
<dbReference type="GO" id="GO:0003700">
    <property type="term" value="F:DNA-binding transcription factor activity"/>
    <property type="evidence" value="ECO:0007669"/>
    <property type="project" value="InterPro"/>
</dbReference>
<proteinExistence type="predicted"/>
<dbReference type="CDD" id="cd01109">
    <property type="entry name" value="HTH_YyaN"/>
    <property type="match status" value="1"/>
</dbReference>
<dbReference type="AlphaFoldDB" id="A0A222WGP2"/>
<dbReference type="Proteomes" id="UP000214666">
    <property type="component" value="Chromosome"/>
</dbReference>
<dbReference type="InterPro" id="IPR047057">
    <property type="entry name" value="MerR_fam"/>
</dbReference>
<dbReference type="Gene3D" id="1.10.1660.10">
    <property type="match status" value="1"/>
</dbReference>
<dbReference type="InterPro" id="IPR009061">
    <property type="entry name" value="DNA-bd_dom_put_sf"/>
</dbReference>
<dbReference type="RefSeq" id="WP_007432815.1">
    <property type="nucleotide sequence ID" value="NZ_CP020028.1"/>
</dbReference>
<evidence type="ECO:0000256" key="1">
    <source>
        <dbReference type="ARBA" id="ARBA00023125"/>
    </source>
</evidence>
<dbReference type="PANTHER" id="PTHR30204:SF82">
    <property type="entry name" value="TRANSCRIPTIONAL REGULATOR, MERR FAMILY"/>
    <property type="match status" value="1"/>
</dbReference>
<dbReference type="PANTHER" id="PTHR30204">
    <property type="entry name" value="REDOX-CYCLING DRUG-SENSING TRANSCRIPTIONAL ACTIVATOR SOXR"/>
    <property type="match status" value="1"/>
</dbReference>
<dbReference type="EMBL" id="CP020028">
    <property type="protein sequence ID" value="ASR45507.1"/>
    <property type="molecule type" value="Genomic_DNA"/>
</dbReference>
<dbReference type="OrthoDB" id="9811174at2"/>
<feature type="domain" description="HTH merR-type" evidence="2">
    <location>
        <begin position="1"/>
        <end position="71"/>
    </location>
</feature>
<keyword evidence="4" id="KW-1185">Reference proteome</keyword>
<dbReference type="Pfam" id="PF13411">
    <property type="entry name" value="MerR_1"/>
    <property type="match status" value="1"/>
</dbReference>
<evidence type="ECO:0000313" key="4">
    <source>
        <dbReference type="Proteomes" id="UP000214666"/>
    </source>
</evidence>
<dbReference type="SUPFAM" id="SSF46955">
    <property type="entry name" value="Putative DNA-binding domain"/>
    <property type="match status" value="1"/>
</dbReference>
<dbReference type="PRINTS" id="PR00040">
    <property type="entry name" value="HTHMERR"/>
</dbReference>
<name>A0A222WGP2_9BACL</name>
<sequence>MGYTIGEVANKMGVSAYTLRFYDKEGLLPFVDRNKSGNRDFKESDFEWLAVITCLKNSGMPVKKIRQFIDMSMEGDATLRQRLEVFENHKKTVNDKISELNKYMEKIDYKIWYYQTAIDAGSEAIHSQQPCKLVED</sequence>
<dbReference type="InterPro" id="IPR000551">
    <property type="entry name" value="MerR-type_HTH_dom"/>
</dbReference>
<organism evidence="3 4">
    <name type="scientific">Paenibacillus kribbensis</name>
    <dbReference type="NCBI Taxonomy" id="172713"/>
    <lineage>
        <taxon>Bacteria</taxon>
        <taxon>Bacillati</taxon>
        <taxon>Bacillota</taxon>
        <taxon>Bacilli</taxon>
        <taxon>Bacillales</taxon>
        <taxon>Paenibacillaceae</taxon>
        <taxon>Paenibacillus</taxon>
    </lineage>
</organism>
<evidence type="ECO:0000259" key="2">
    <source>
        <dbReference type="PROSITE" id="PS50937"/>
    </source>
</evidence>
<dbReference type="GO" id="GO:0003677">
    <property type="term" value="F:DNA binding"/>
    <property type="evidence" value="ECO:0007669"/>
    <property type="project" value="UniProtKB-KW"/>
</dbReference>
<dbReference type="PROSITE" id="PS50937">
    <property type="entry name" value="HTH_MERR_2"/>
    <property type="match status" value="1"/>
</dbReference>
<evidence type="ECO:0000313" key="3">
    <source>
        <dbReference type="EMBL" id="ASR45507.1"/>
    </source>
</evidence>
<accession>A0A222WGP2</accession>